<dbReference type="GO" id="GO:0005737">
    <property type="term" value="C:cytoplasm"/>
    <property type="evidence" value="ECO:0007669"/>
    <property type="project" value="TreeGrafter"/>
</dbReference>
<dbReference type="PANTHER" id="PTHR13847">
    <property type="entry name" value="SARCOSINE DEHYDROGENASE-RELATED"/>
    <property type="match status" value="1"/>
</dbReference>
<dbReference type="AlphaFoldDB" id="A0AAW0YWH3"/>
<keyword evidence="4" id="KW-1185">Reference proteome</keyword>
<gene>
    <name evidence="3" type="ORF">IAR55_005559</name>
</gene>
<evidence type="ECO:0000313" key="4">
    <source>
        <dbReference type="Proteomes" id="UP001388673"/>
    </source>
</evidence>
<dbReference type="Proteomes" id="UP001388673">
    <property type="component" value="Unassembled WGS sequence"/>
</dbReference>
<feature type="compositionally biased region" description="Low complexity" evidence="1">
    <location>
        <begin position="502"/>
        <end position="512"/>
    </location>
</feature>
<reference evidence="3 4" key="1">
    <citation type="journal article" date="2024" name="bioRxiv">
        <title>Comparative genomics of Cryptococcus and Kwoniella reveals pathogenesis evolution and contrasting karyotype dynamics via intercentromeric recombination or chromosome fusion.</title>
        <authorList>
            <person name="Coelho M.A."/>
            <person name="David-Palma M."/>
            <person name="Shea T."/>
            <person name="Bowers K."/>
            <person name="McGinley-Smith S."/>
            <person name="Mohammad A.W."/>
            <person name="Gnirke A."/>
            <person name="Yurkov A.M."/>
            <person name="Nowrousian M."/>
            <person name="Sun S."/>
            <person name="Cuomo C.A."/>
            <person name="Heitman J."/>
        </authorList>
    </citation>
    <scope>NUCLEOTIDE SEQUENCE [LARGE SCALE GENOMIC DNA]</scope>
    <source>
        <strain evidence="3 4">CBS 13917</strain>
    </source>
</reference>
<evidence type="ECO:0000259" key="2">
    <source>
        <dbReference type="Pfam" id="PF01266"/>
    </source>
</evidence>
<protein>
    <recommendedName>
        <fullName evidence="2">FAD dependent oxidoreductase domain-containing protein</fullName>
    </recommendedName>
</protein>
<dbReference type="Pfam" id="PF01266">
    <property type="entry name" value="DAO"/>
    <property type="match status" value="1"/>
</dbReference>
<dbReference type="InterPro" id="IPR006076">
    <property type="entry name" value="FAD-dep_OxRdtase"/>
</dbReference>
<feature type="compositionally biased region" description="Basic and acidic residues" evidence="1">
    <location>
        <begin position="485"/>
        <end position="500"/>
    </location>
</feature>
<dbReference type="KEGG" id="kne:92182817"/>
<feature type="region of interest" description="Disordered" evidence="1">
    <location>
        <begin position="484"/>
        <end position="512"/>
    </location>
</feature>
<organism evidence="3 4">
    <name type="scientific">Kwoniella newhampshirensis</name>
    <dbReference type="NCBI Taxonomy" id="1651941"/>
    <lineage>
        <taxon>Eukaryota</taxon>
        <taxon>Fungi</taxon>
        <taxon>Dikarya</taxon>
        <taxon>Basidiomycota</taxon>
        <taxon>Agaricomycotina</taxon>
        <taxon>Tremellomycetes</taxon>
        <taxon>Tremellales</taxon>
        <taxon>Cryptococcaceae</taxon>
        <taxon>Kwoniella</taxon>
    </lineage>
</organism>
<evidence type="ECO:0000256" key="1">
    <source>
        <dbReference type="SAM" id="MobiDB-lite"/>
    </source>
</evidence>
<feature type="region of interest" description="Disordered" evidence="1">
    <location>
        <begin position="1"/>
        <end position="31"/>
    </location>
</feature>
<proteinExistence type="predicted"/>
<dbReference type="GeneID" id="92182817"/>
<dbReference type="SUPFAM" id="SSF51905">
    <property type="entry name" value="FAD/NAD(P)-binding domain"/>
    <property type="match status" value="1"/>
</dbReference>
<name>A0AAW0YWH3_9TREE</name>
<dbReference type="EMBL" id="JBCAWK010000010">
    <property type="protein sequence ID" value="KAK8847700.1"/>
    <property type="molecule type" value="Genomic_DNA"/>
</dbReference>
<dbReference type="Gene3D" id="3.30.9.10">
    <property type="entry name" value="D-Amino Acid Oxidase, subunit A, domain 2"/>
    <property type="match status" value="1"/>
</dbReference>
<feature type="domain" description="FAD dependent oxidoreductase" evidence="2">
    <location>
        <begin position="39"/>
        <end position="436"/>
    </location>
</feature>
<comment type="caution">
    <text evidence="3">The sequence shown here is derived from an EMBL/GenBank/DDBJ whole genome shotgun (WGS) entry which is preliminary data.</text>
</comment>
<dbReference type="RefSeq" id="XP_066801218.1">
    <property type="nucleotide sequence ID" value="XM_066948650.1"/>
</dbReference>
<dbReference type="Gene3D" id="3.50.50.60">
    <property type="entry name" value="FAD/NAD(P)-binding domain"/>
    <property type="match status" value="1"/>
</dbReference>
<sequence>MSSFPQPFISSTSHWQATNRGPSSLYNHNRTVSPPSEADILIIGGGMMGSALSYFLTRQGAEGDGKRVVLVEAKDIGSGASGQNGGQVGPATALAWYNLTQPLPTGGGLDSKEAVNVIQAERDNLELIAKIIHDEGITEKVDFWKGELCEVHQKEEARPMKDMYIAWLEARKQCGLKGNGNTTWIDDPVEAKRVSRFKDVGSVQLRPAGSVHSHKLCTELARLALNSPYSDYDIYSWCPVKSMDPSKKGQGWTVKTAKGMIEAKRVVLCVNAYTKDFFPQKDLLHSHIKPHWSQLALVTPPETFSGEKALRYTYNMTDEGYLSQTPMGGIVVGGGLEPLVREGKVNKNVSDGMDDSFTIEAWDEYLDKYCPEHFEGWGPQGKGQGATRTWSGILSEVKDKLPVVGPVPEREGLFIAAGFHGHGMSRIFSVGRALAKTLQTREWDETLLPRSFELTNERLERSRHLPTVPEVIVKEETSSADWMVVDEKKSKERSEQEKNKKQSSWSSSCVIA</sequence>
<dbReference type="InterPro" id="IPR036188">
    <property type="entry name" value="FAD/NAD-bd_sf"/>
</dbReference>
<accession>A0AAW0YWH3</accession>
<dbReference type="PANTHER" id="PTHR13847:SF260">
    <property type="entry name" value="FAD DEPENDENT OXIDOREDUCTASE DOMAIN-CONTAINING PROTEIN"/>
    <property type="match status" value="1"/>
</dbReference>
<evidence type="ECO:0000313" key="3">
    <source>
        <dbReference type="EMBL" id="KAK8847700.1"/>
    </source>
</evidence>